<feature type="region of interest" description="Disordered" evidence="11">
    <location>
        <begin position="812"/>
        <end position="862"/>
    </location>
</feature>
<dbReference type="GO" id="GO:0019706">
    <property type="term" value="F:protein-cysteine S-palmitoyltransferase activity"/>
    <property type="evidence" value="ECO:0007669"/>
    <property type="project" value="UniProtKB-EC"/>
</dbReference>
<feature type="region of interest" description="Disordered" evidence="11">
    <location>
        <begin position="445"/>
        <end position="485"/>
    </location>
</feature>
<accession>A0A226DXC0</accession>
<feature type="compositionally biased region" description="Low complexity" evidence="11">
    <location>
        <begin position="838"/>
        <end position="861"/>
    </location>
</feature>
<dbReference type="OrthoDB" id="4096362at2759"/>
<evidence type="ECO:0000256" key="5">
    <source>
        <dbReference type="ARBA" id="ARBA00022989"/>
    </source>
</evidence>
<evidence type="ECO:0000259" key="13">
    <source>
        <dbReference type="Pfam" id="PF01529"/>
    </source>
</evidence>
<dbReference type="STRING" id="158441.A0A226DXC0"/>
<organism evidence="14 15">
    <name type="scientific">Folsomia candida</name>
    <name type="common">Springtail</name>
    <dbReference type="NCBI Taxonomy" id="158441"/>
    <lineage>
        <taxon>Eukaryota</taxon>
        <taxon>Metazoa</taxon>
        <taxon>Ecdysozoa</taxon>
        <taxon>Arthropoda</taxon>
        <taxon>Hexapoda</taxon>
        <taxon>Collembola</taxon>
        <taxon>Entomobryomorpha</taxon>
        <taxon>Isotomoidea</taxon>
        <taxon>Isotomidae</taxon>
        <taxon>Proisotominae</taxon>
        <taxon>Folsomia</taxon>
    </lineage>
</organism>
<evidence type="ECO:0000256" key="2">
    <source>
        <dbReference type="ARBA" id="ARBA00012210"/>
    </source>
</evidence>
<evidence type="ECO:0000256" key="9">
    <source>
        <dbReference type="ARBA" id="ARBA00023315"/>
    </source>
</evidence>
<keyword evidence="4 12" id="KW-0812">Transmembrane</keyword>
<proteinExistence type="predicted"/>
<comment type="caution">
    <text evidence="14">The sequence shown here is derived from an EMBL/GenBank/DDBJ whole genome shotgun (WGS) entry which is preliminary data.</text>
</comment>
<feature type="region of interest" description="Disordered" evidence="11">
    <location>
        <begin position="510"/>
        <end position="539"/>
    </location>
</feature>
<evidence type="ECO:0000256" key="7">
    <source>
        <dbReference type="ARBA" id="ARBA00023139"/>
    </source>
</evidence>
<evidence type="ECO:0000256" key="4">
    <source>
        <dbReference type="ARBA" id="ARBA00022692"/>
    </source>
</evidence>
<keyword evidence="8" id="KW-0449">Lipoprotein</keyword>
<comment type="catalytic activity">
    <reaction evidence="10">
        <text>L-cysteinyl-[protein] + hexadecanoyl-CoA = S-hexadecanoyl-L-cysteinyl-[protein] + CoA</text>
        <dbReference type="Rhea" id="RHEA:36683"/>
        <dbReference type="Rhea" id="RHEA-COMP:10131"/>
        <dbReference type="Rhea" id="RHEA-COMP:11032"/>
        <dbReference type="ChEBI" id="CHEBI:29950"/>
        <dbReference type="ChEBI" id="CHEBI:57287"/>
        <dbReference type="ChEBI" id="CHEBI:57379"/>
        <dbReference type="ChEBI" id="CHEBI:74151"/>
        <dbReference type="EC" id="2.3.1.225"/>
    </reaction>
</comment>
<feature type="compositionally biased region" description="Low complexity" evidence="11">
    <location>
        <begin position="765"/>
        <end position="774"/>
    </location>
</feature>
<keyword evidence="5 12" id="KW-1133">Transmembrane helix</keyword>
<dbReference type="AlphaFoldDB" id="A0A226DXC0"/>
<dbReference type="Proteomes" id="UP000198287">
    <property type="component" value="Unassembled WGS sequence"/>
</dbReference>
<feature type="compositionally biased region" description="Polar residues" evidence="11">
    <location>
        <begin position="445"/>
        <end position="462"/>
    </location>
</feature>
<keyword evidence="15" id="KW-1185">Reference proteome</keyword>
<feature type="transmembrane region" description="Helical" evidence="12">
    <location>
        <begin position="293"/>
        <end position="316"/>
    </location>
</feature>
<reference evidence="14 15" key="1">
    <citation type="submission" date="2015-12" db="EMBL/GenBank/DDBJ databases">
        <title>The genome of Folsomia candida.</title>
        <authorList>
            <person name="Faddeeva A."/>
            <person name="Derks M.F."/>
            <person name="Anvar Y."/>
            <person name="Smit S."/>
            <person name="Van Straalen N."/>
            <person name="Roelofs D."/>
        </authorList>
    </citation>
    <scope>NUCLEOTIDE SEQUENCE [LARGE SCALE GENOMIC DNA]</scope>
    <source>
        <strain evidence="14 15">VU population</strain>
        <tissue evidence="14">Whole body</tissue>
    </source>
</reference>
<evidence type="ECO:0000256" key="11">
    <source>
        <dbReference type="SAM" id="MobiDB-lite"/>
    </source>
</evidence>
<evidence type="ECO:0000256" key="12">
    <source>
        <dbReference type="SAM" id="Phobius"/>
    </source>
</evidence>
<evidence type="ECO:0000256" key="6">
    <source>
        <dbReference type="ARBA" id="ARBA00023136"/>
    </source>
</evidence>
<feature type="transmembrane region" description="Helical" evidence="12">
    <location>
        <begin position="336"/>
        <end position="355"/>
    </location>
</feature>
<keyword evidence="7" id="KW-0564">Palmitate</keyword>
<evidence type="ECO:0000256" key="10">
    <source>
        <dbReference type="ARBA" id="ARBA00048048"/>
    </source>
</evidence>
<keyword evidence="3 14" id="KW-0808">Transferase</keyword>
<feature type="transmembrane region" description="Helical" evidence="12">
    <location>
        <begin position="143"/>
        <end position="168"/>
    </location>
</feature>
<feature type="compositionally biased region" description="Low complexity" evidence="11">
    <location>
        <begin position="526"/>
        <end position="538"/>
    </location>
</feature>
<dbReference type="GO" id="GO:0006612">
    <property type="term" value="P:protein targeting to membrane"/>
    <property type="evidence" value="ECO:0007669"/>
    <property type="project" value="TreeGrafter"/>
</dbReference>
<evidence type="ECO:0000256" key="8">
    <source>
        <dbReference type="ARBA" id="ARBA00023288"/>
    </source>
</evidence>
<dbReference type="EC" id="2.3.1.225" evidence="2"/>
<dbReference type="InterPro" id="IPR039859">
    <property type="entry name" value="PFA4/ZDH16/20/ERF2-like"/>
</dbReference>
<keyword evidence="9" id="KW-0012">Acyltransferase</keyword>
<protein>
    <recommendedName>
        <fullName evidence="2">protein S-acyltransferase</fullName>
        <ecNumber evidence="2">2.3.1.225</ecNumber>
    </recommendedName>
</protein>
<sequence length="963" mass="105626">MDMVHGSKTKKKIVHTVRTLTNPPTTKSASNAYCSVCRDIGTCSFCVQKNNTMELTNIEFSPSNKKEPELREIKVESPNSPVVGGDNNGFPPDVLSSTPMAGKSVVIDVENGTTKKKEAIKKDADRKWRYFPGKNRFFCNGRLIAAPNISFCLCCFLLIVVTFTLFIIFDGPYLADRWSLAVPILGIFMFLTVIVSMLKTTFSDPGIIPRASQQEAEYMERCYATNNVGRPPPRTKDVIVNGQTLKVKYCFTCKMFRPPRASHCGVCDNCVDRFDHHCPFLGNCIGKRNYRHFYAFVLSLSFLCVFVLSCATAHLVLVSKERGNFLDALKESPTSAIVVVISFFGMWTVLGLAGFHTYLISVEQTTNEDIKGLFGRSAIKNPFSRGNIFLNCSFVLCGPLQPSLIDPRGKVTDDFLLSLPRKNDATGVPTSSICNRSSLHIQTSMKTGPQCVEASNRSGVAKSQNQQQQQPTTFTSATTSQPQMHAQLNHQISTSGAPPPIAKQVADGITLTSHSPDSGSGLLYTSNSSNRSLSNMNSGKEENFQNLQTFSTGTTNKPIDQHQGRYVCRRTVANSSSHGKTRPYSQGDFLERRRSVILVSRNNSVQLASSQKKLFNFNSYPYRSQEKEKSKSLLSLRNVSNSSKSNSKSFLADDDKECKDFIKPQSDCGGSMNNNNGNVVEIPSVKVVEVQRYSITTKNTIGSMRNLYNSIEEDPATTSADSGSESNLSQENHNTRVDSNPSNLLPSYQATPNDDYFDDPTILNSSQQSFSSSSTNQPFRYGYGFISADASGLDIDDPISAQGLRRIDLSTRSKRSRLGHDKNNGQRDDSAISLPSISNLSGNRKNKSSSSSVHSLKSQHQLSKDILARNRIGSSSANTSVNGKIPTNNNSSSSSSKKFQNQPSTSASINNNRVGGLTSSNKNQNGPSTSSDNGFNGNKSRISSRKLSKSTMIDSPLHLDPIT</sequence>
<feature type="compositionally biased region" description="Polar residues" evidence="11">
    <location>
        <begin position="874"/>
        <end position="887"/>
    </location>
</feature>
<evidence type="ECO:0000256" key="3">
    <source>
        <dbReference type="ARBA" id="ARBA00022679"/>
    </source>
</evidence>
<comment type="subcellular location">
    <subcellularLocation>
        <location evidence="1">Endomembrane system</location>
        <topology evidence="1">Multi-pass membrane protein</topology>
    </subcellularLocation>
</comment>
<feature type="compositionally biased region" description="Basic and acidic residues" evidence="11">
    <location>
        <begin position="818"/>
        <end position="830"/>
    </location>
</feature>
<feature type="domain" description="Palmitoyltransferase DHHC" evidence="13">
    <location>
        <begin position="247"/>
        <end position="371"/>
    </location>
</feature>
<feature type="region of interest" description="Disordered" evidence="11">
    <location>
        <begin position="874"/>
        <end position="963"/>
    </location>
</feature>
<dbReference type="InterPro" id="IPR001594">
    <property type="entry name" value="Palmitoyltrfase_DHHC"/>
</dbReference>
<dbReference type="PROSITE" id="PS50216">
    <property type="entry name" value="DHHC"/>
    <property type="match status" value="1"/>
</dbReference>
<evidence type="ECO:0000313" key="15">
    <source>
        <dbReference type="Proteomes" id="UP000198287"/>
    </source>
</evidence>
<dbReference type="GO" id="GO:0005783">
    <property type="term" value="C:endoplasmic reticulum"/>
    <property type="evidence" value="ECO:0007669"/>
    <property type="project" value="TreeGrafter"/>
</dbReference>
<name>A0A226DXC0_FOLCA</name>
<feature type="compositionally biased region" description="Polar residues" evidence="11">
    <location>
        <begin position="897"/>
        <end position="938"/>
    </location>
</feature>
<evidence type="ECO:0000313" key="14">
    <source>
        <dbReference type="EMBL" id="OXA49913.1"/>
    </source>
</evidence>
<feature type="compositionally biased region" description="Polar residues" evidence="11">
    <location>
        <begin position="716"/>
        <end position="752"/>
    </location>
</feature>
<feature type="transmembrane region" description="Helical" evidence="12">
    <location>
        <begin position="180"/>
        <end position="198"/>
    </location>
</feature>
<feature type="region of interest" description="Disordered" evidence="11">
    <location>
        <begin position="714"/>
        <end position="775"/>
    </location>
</feature>
<keyword evidence="6 12" id="KW-0472">Membrane</keyword>
<feature type="compositionally biased region" description="Low complexity" evidence="11">
    <location>
        <begin position="632"/>
        <end position="649"/>
    </location>
</feature>
<dbReference type="PANTHER" id="PTHR22883:SF43">
    <property type="entry name" value="PALMITOYLTRANSFERASE APP"/>
    <property type="match status" value="1"/>
</dbReference>
<dbReference type="EMBL" id="LNIX01000009">
    <property type="protein sequence ID" value="OXA49913.1"/>
    <property type="molecule type" value="Genomic_DNA"/>
</dbReference>
<gene>
    <name evidence="14" type="ORF">Fcan01_15048</name>
</gene>
<dbReference type="PANTHER" id="PTHR22883">
    <property type="entry name" value="ZINC FINGER DHHC DOMAIN CONTAINING PROTEIN"/>
    <property type="match status" value="1"/>
</dbReference>
<feature type="region of interest" description="Disordered" evidence="11">
    <location>
        <begin position="628"/>
        <end position="651"/>
    </location>
</feature>
<evidence type="ECO:0000256" key="1">
    <source>
        <dbReference type="ARBA" id="ARBA00004127"/>
    </source>
</evidence>
<feature type="compositionally biased region" description="Low complexity" evidence="11">
    <location>
        <begin position="463"/>
        <end position="483"/>
    </location>
</feature>
<dbReference type="GO" id="GO:0005794">
    <property type="term" value="C:Golgi apparatus"/>
    <property type="evidence" value="ECO:0007669"/>
    <property type="project" value="TreeGrafter"/>
</dbReference>
<dbReference type="Pfam" id="PF01529">
    <property type="entry name" value="DHHC"/>
    <property type="match status" value="1"/>
</dbReference>